<protein>
    <submittedName>
        <fullName evidence="1">Uncharacterized protein</fullName>
    </submittedName>
</protein>
<dbReference type="Proteomes" id="UP000188268">
    <property type="component" value="Unassembled WGS sequence"/>
</dbReference>
<organism evidence="1 2">
    <name type="scientific">Corchorus capsularis</name>
    <name type="common">Jute</name>
    <dbReference type="NCBI Taxonomy" id="210143"/>
    <lineage>
        <taxon>Eukaryota</taxon>
        <taxon>Viridiplantae</taxon>
        <taxon>Streptophyta</taxon>
        <taxon>Embryophyta</taxon>
        <taxon>Tracheophyta</taxon>
        <taxon>Spermatophyta</taxon>
        <taxon>Magnoliopsida</taxon>
        <taxon>eudicotyledons</taxon>
        <taxon>Gunneridae</taxon>
        <taxon>Pentapetalae</taxon>
        <taxon>rosids</taxon>
        <taxon>malvids</taxon>
        <taxon>Malvales</taxon>
        <taxon>Malvaceae</taxon>
        <taxon>Grewioideae</taxon>
        <taxon>Apeibeae</taxon>
        <taxon>Corchorus</taxon>
    </lineage>
</organism>
<sequence length="47" mass="5557">MHMRWFAGQSISSAFMQPPSDRYQPHSCTPHKYEAKFKVELNMNNVE</sequence>
<dbReference type="Gramene" id="OMO89091">
    <property type="protein sequence ID" value="OMO89091"/>
    <property type="gene ID" value="CCACVL1_08023"/>
</dbReference>
<dbReference type="AlphaFoldDB" id="A0A1R3J2N8"/>
<gene>
    <name evidence="1" type="ORF">CCACVL1_08023</name>
</gene>
<evidence type="ECO:0000313" key="2">
    <source>
        <dbReference type="Proteomes" id="UP000188268"/>
    </source>
</evidence>
<comment type="caution">
    <text evidence="1">The sequence shown here is derived from an EMBL/GenBank/DDBJ whole genome shotgun (WGS) entry which is preliminary data.</text>
</comment>
<keyword evidence="2" id="KW-1185">Reference proteome</keyword>
<dbReference type="EMBL" id="AWWV01008828">
    <property type="protein sequence ID" value="OMO89091.1"/>
    <property type="molecule type" value="Genomic_DNA"/>
</dbReference>
<proteinExistence type="predicted"/>
<name>A0A1R3J2N8_COCAP</name>
<accession>A0A1R3J2N8</accession>
<reference evidence="1 2" key="1">
    <citation type="submission" date="2013-09" db="EMBL/GenBank/DDBJ databases">
        <title>Corchorus capsularis genome sequencing.</title>
        <authorList>
            <person name="Alam M."/>
            <person name="Haque M.S."/>
            <person name="Islam M.S."/>
            <person name="Emdad E.M."/>
            <person name="Islam M.M."/>
            <person name="Ahmed B."/>
            <person name="Halim A."/>
            <person name="Hossen Q.M.M."/>
            <person name="Hossain M.Z."/>
            <person name="Ahmed R."/>
            <person name="Khan M.M."/>
            <person name="Islam R."/>
            <person name="Rashid M.M."/>
            <person name="Khan S.A."/>
            <person name="Rahman M.S."/>
            <person name="Alam M."/>
        </authorList>
    </citation>
    <scope>NUCLEOTIDE SEQUENCE [LARGE SCALE GENOMIC DNA]</scope>
    <source>
        <strain evidence="2">cv. CVL-1</strain>
        <tissue evidence="1">Whole seedling</tissue>
    </source>
</reference>
<evidence type="ECO:0000313" key="1">
    <source>
        <dbReference type="EMBL" id="OMO89091.1"/>
    </source>
</evidence>